<dbReference type="Pfam" id="PF00848">
    <property type="entry name" value="Ring_hydroxyl_A"/>
    <property type="match status" value="1"/>
</dbReference>
<evidence type="ECO:0000256" key="8">
    <source>
        <dbReference type="ARBA" id="ARBA00023027"/>
    </source>
</evidence>
<dbReference type="PROSITE" id="PS00570">
    <property type="entry name" value="RING_HYDROXYL_ALPHA"/>
    <property type="match status" value="1"/>
</dbReference>
<keyword evidence="4 10" id="KW-0223">Dioxygenase</keyword>
<accession>A0A830GMQ0</accession>
<comment type="caution">
    <text evidence="10">The sequence shown here is derived from an EMBL/GenBank/DDBJ whole genome shotgun (WGS) entry which is preliminary data.</text>
</comment>
<evidence type="ECO:0000313" key="10">
    <source>
        <dbReference type="EMBL" id="GGN95126.1"/>
    </source>
</evidence>
<dbReference type="InterPro" id="IPR017941">
    <property type="entry name" value="Rieske_2Fe-2S"/>
</dbReference>
<feature type="domain" description="Rieske" evidence="9">
    <location>
        <begin position="50"/>
        <end position="159"/>
    </location>
</feature>
<dbReference type="Proteomes" id="UP000605784">
    <property type="component" value="Unassembled WGS sequence"/>
</dbReference>
<evidence type="ECO:0000256" key="6">
    <source>
        <dbReference type="ARBA" id="ARBA00023004"/>
    </source>
</evidence>
<dbReference type="AlphaFoldDB" id="A0A830GMQ0"/>
<dbReference type="RefSeq" id="WP_188997481.1">
    <property type="nucleotide sequence ID" value="NZ_BMOU01000003.1"/>
</dbReference>
<dbReference type="GO" id="GO:0005506">
    <property type="term" value="F:iron ion binding"/>
    <property type="evidence" value="ECO:0007669"/>
    <property type="project" value="InterPro"/>
</dbReference>
<dbReference type="InterPro" id="IPR015881">
    <property type="entry name" value="ARHD_Rieske_2Fe_2S"/>
</dbReference>
<evidence type="ECO:0000256" key="7">
    <source>
        <dbReference type="ARBA" id="ARBA00023014"/>
    </source>
</evidence>
<gene>
    <name evidence="10" type="primary">hcaE</name>
    <name evidence="10" type="ORF">GCM10009030_22220</name>
</gene>
<dbReference type="InterPro" id="IPR001663">
    <property type="entry name" value="Rng_hydr_dOase-A"/>
</dbReference>
<evidence type="ECO:0000259" key="9">
    <source>
        <dbReference type="PROSITE" id="PS51296"/>
    </source>
</evidence>
<reference evidence="10" key="1">
    <citation type="journal article" date="2014" name="Int. J. Syst. Evol. Microbiol.">
        <title>Complete genome sequence of Corynebacterium casei LMG S-19264T (=DSM 44701T), isolated from a smear-ripened cheese.</title>
        <authorList>
            <consortium name="US DOE Joint Genome Institute (JGI-PGF)"/>
            <person name="Walter F."/>
            <person name="Albersmeier A."/>
            <person name="Kalinowski J."/>
            <person name="Ruckert C."/>
        </authorList>
    </citation>
    <scope>NUCLEOTIDE SEQUENCE</scope>
    <source>
        <strain evidence="10">JCM 17820</strain>
    </source>
</reference>
<protein>
    <submittedName>
        <fullName evidence="10">3-phenylpropionate/cinnamic acid dioxygenase subunit alpha</fullName>
    </submittedName>
</protein>
<dbReference type="GO" id="GO:0051213">
    <property type="term" value="F:dioxygenase activity"/>
    <property type="evidence" value="ECO:0007669"/>
    <property type="project" value="UniProtKB-KW"/>
</dbReference>
<name>A0A830GMQ0_9EURY</name>
<dbReference type="PRINTS" id="PR00090">
    <property type="entry name" value="RNGDIOXGNASE"/>
</dbReference>
<keyword evidence="2" id="KW-0001">2Fe-2S</keyword>
<sequence length="446" mass="50847">MSKAGNRAERAEELIEQTGEALDDGKHPMRIFNDDGIYERELQRIFAKTWNFIGHESELEEPGDYARRYIGEDPYIFVRDEEGELHAFYDSCCHRGAQFVRAEQGNTSHFQCPYHGWTYRNDGELTVVPYEDERYDDLDKEAASLVEAEVETYKGFVFARVVEDGPSLDEYLEEFKWYLDIALDPTEEGLTVVGEPRRVRAEVDWKVPGENFAGDSYHLAHTHGSSFELEYSSSIWERFDAAGPLSQSYSVMTDTHAGEYYLFDEEPIYMDYPEKIEDHMNSDLSERQREMFSKSMFITGTIFPNASIWHGFNPIGGPWASIRLWRPVGPGESEIVSWLLVPKELEDDEEFLERAKAGYQSLSPGGVLEADDTEVWSGISESSNSATAIERDVRADISGGLEESDAVPITDGSHGPGEVIRAGPYLDEVYARTLFNSWHEFMSEQR</sequence>
<reference evidence="10" key="2">
    <citation type="submission" date="2020-09" db="EMBL/GenBank/DDBJ databases">
        <authorList>
            <person name="Sun Q."/>
            <person name="Ohkuma M."/>
        </authorList>
    </citation>
    <scope>NUCLEOTIDE SEQUENCE</scope>
    <source>
        <strain evidence="10">JCM 17820</strain>
    </source>
</reference>
<evidence type="ECO:0000256" key="3">
    <source>
        <dbReference type="ARBA" id="ARBA00022723"/>
    </source>
</evidence>
<proteinExistence type="inferred from homology"/>
<organism evidence="10 11">
    <name type="scientific">Haloarcula pellucida</name>
    <dbReference type="NCBI Taxonomy" id="1427151"/>
    <lineage>
        <taxon>Archaea</taxon>
        <taxon>Methanobacteriati</taxon>
        <taxon>Methanobacteriota</taxon>
        <taxon>Stenosarchaea group</taxon>
        <taxon>Halobacteria</taxon>
        <taxon>Halobacteriales</taxon>
        <taxon>Haloarculaceae</taxon>
        <taxon>Haloarcula</taxon>
    </lineage>
</organism>
<keyword evidence="8" id="KW-0520">NAD</keyword>
<dbReference type="GO" id="GO:0051537">
    <property type="term" value="F:2 iron, 2 sulfur cluster binding"/>
    <property type="evidence" value="ECO:0007669"/>
    <property type="project" value="UniProtKB-KW"/>
</dbReference>
<dbReference type="PANTHER" id="PTHR43756:SF1">
    <property type="entry name" value="3-PHENYLPROPIONATE_CINNAMIC ACID DIOXYGENASE SUBUNIT ALPHA"/>
    <property type="match status" value="1"/>
</dbReference>
<evidence type="ECO:0000256" key="1">
    <source>
        <dbReference type="ARBA" id="ARBA00008751"/>
    </source>
</evidence>
<dbReference type="PROSITE" id="PS51296">
    <property type="entry name" value="RIESKE"/>
    <property type="match status" value="1"/>
</dbReference>
<keyword evidence="3" id="KW-0479">Metal-binding</keyword>
<dbReference type="PANTHER" id="PTHR43756">
    <property type="entry name" value="CHOLINE MONOOXYGENASE, CHLOROPLASTIC"/>
    <property type="match status" value="1"/>
</dbReference>
<dbReference type="SUPFAM" id="SSF50022">
    <property type="entry name" value="ISP domain"/>
    <property type="match status" value="1"/>
</dbReference>
<dbReference type="EMBL" id="BMOU01000003">
    <property type="protein sequence ID" value="GGN95126.1"/>
    <property type="molecule type" value="Genomic_DNA"/>
</dbReference>
<evidence type="ECO:0000256" key="5">
    <source>
        <dbReference type="ARBA" id="ARBA00023002"/>
    </source>
</evidence>
<dbReference type="SUPFAM" id="SSF55961">
    <property type="entry name" value="Bet v1-like"/>
    <property type="match status" value="1"/>
</dbReference>
<evidence type="ECO:0000313" key="11">
    <source>
        <dbReference type="Proteomes" id="UP000605784"/>
    </source>
</evidence>
<comment type="similarity">
    <text evidence="1">Belongs to the bacterial ring-hydroxylating dioxygenase alpha subunit family.</text>
</comment>
<dbReference type="Pfam" id="PF00355">
    <property type="entry name" value="Rieske"/>
    <property type="match status" value="1"/>
</dbReference>
<keyword evidence="5" id="KW-0560">Oxidoreductase</keyword>
<keyword evidence="6" id="KW-0408">Iron</keyword>
<dbReference type="Gene3D" id="2.102.10.10">
    <property type="entry name" value="Rieske [2Fe-2S] iron-sulphur domain"/>
    <property type="match status" value="1"/>
</dbReference>
<dbReference type="Gene3D" id="3.90.380.10">
    <property type="entry name" value="Naphthalene 1,2-dioxygenase Alpha Subunit, Chain A, domain 1"/>
    <property type="match status" value="1"/>
</dbReference>
<evidence type="ECO:0000256" key="2">
    <source>
        <dbReference type="ARBA" id="ARBA00022714"/>
    </source>
</evidence>
<keyword evidence="11" id="KW-1185">Reference proteome</keyword>
<dbReference type="InterPro" id="IPR015879">
    <property type="entry name" value="Ring_hydroxy_dOase_asu_C_dom"/>
</dbReference>
<keyword evidence="7" id="KW-0411">Iron-sulfur</keyword>
<dbReference type="InterPro" id="IPR036922">
    <property type="entry name" value="Rieske_2Fe-2S_sf"/>
</dbReference>
<evidence type="ECO:0000256" key="4">
    <source>
        <dbReference type="ARBA" id="ARBA00022964"/>
    </source>
</evidence>